<keyword evidence="4" id="KW-0442">Lipid degradation</keyword>
<proteinExistence type="predicted"/>
<dbReference type="InterPro" id="IPR036291">
    <property type="entry name" value="NAD(P)-bd_dom_sf"/>
</dbReference>
<keyword evidence="9" id="KW-0413">Isomerase</keyword>
<dbReference type="SUPFAM" id="SSF48179">
    <property type="entry name" value="6-phosphogluconate dehydrogenase C-terminal domain-like"/>
    <property type="match status" value="2"/>
</dbReference>
<dbReference type="GO" id="GO:0003857">
    <property type="term" value="F:(3S)-3-hydroxyacyl-CoA dehydrogenase (NAD+) activity"/>
    <property type="evidence" value="ECO:0007669"/>
    <property type="project" value="UniProtKB-EC"/>
</dbReference>
<evidence type="ECO:0000256" key="1">
    <source>
        <dbReference type="ARBA" id="ARBA00004275"/>
    </source>
</evidence>
<dbReference type="SUPFAM" id="SSF52096">
    <property type="entry name" value="ClpP/crotonase"/>
    <property type="match status" value="1"/>
</dbReference>
<dbReference type="InterPro" id="IPR006108">
    <property type="entry name" value="3HC_DH_C"/>
</dbReference>
<organism evidence="15 16">
    <name type="scientific">Agrobacterium salinitolerans</name>
    <dbReference type="NCBI Taxonomy" id="1183413"/>
    <lineage>
        <taxon>Bacteria</taxon>
        <taxon>Pseudomonadati</taxon>
        <taxon>Pseudomonadota</taxon>
        <taxon>Alphaproteobacteria</taxon>
        <taxon>Hyphomicrobiales</taxon>
        <taxon>Rhizobiaceae</taxon>
        <taxon>Rhizobium/Agrobacterium group</taxon>
        <taxon>Agrobacterium</taxon>
    </lineage>
</organism>
<dbReference type="EMBL" id="CP109969">
    <property type="protein sequence ID" value="UYZ09563.1"/>
    <property type="molecule type" value="Genomic_DNA"/>
</dbReference>
<accession>A0A9X9KDR7</accession>
<comment type="catalytic activity">
    <reaction evidence="12">
        <text>a (3S)-3-hydroxyacyl-CoA + NAD(+) = a 3-oxoacyl-CoA + NADH + H(+)</text>
        <dbReference type="Rhea" id="RHEA:22432"/>
        <dbReference type="ChEBI" id="CHEBI:15378"/>
        <dbReference type="ChEBI" id="CHEBI:57318"/>
        <dbReference type="ChEBI" id="CHEBI:57540"/>
        <dbReference type="ChEBI" id="CHEBI:57945"/>
        <dbReference type="ChEBI" id="CHEBI:90726"/>
        <dbReference type="EC" id="1.1.1.35"/>
    </reaction>
</comment>
<dbReference type="Pfam" id="PF02737">
    <property type="entry name" value="3HCDH_N"/>
    <property type="match status" value="1"/>
</dbReference>
<reference evidence="15" key="1">
    <citation type="submission" date="2022-10" db="EMBL/GenBank/DDBJ databases">
        <title>Complete genome sequence of Agrobacterium salinitolerans CFBP5507.</title>
        <authorList>
            <person name="Tchabashvili S."/>
            <person name="Yen H.-C."/>
            <person name="Haryono M."/>
            <person name="Lin Y.-C."/>
            <person name="Lai E.-M."/>
            <person name="Kuo C.-H."/>
        </authorList>
    </citation>
    <scope>NUCLEOTIDE SEQUENCE</scope>
    <source>
        <strain evidence="15">CFBP5507</strain>
    </source>
</reference>
<dbReference type="InterPro" id="IPR001753">
    <property type="entry name" value="Enoyl-CoA_hydra/iso"/>
</dbReference>
<evidence type="ECO:0000259" key="13">
    <source>
        <dbReference type="Pfam" id="PF00725"/>
    </source>
</evidence>
<dbReference type="Gene3D" id="1.10.1040.50">
    <property type="match status" value="1"/>
</dbReference>
<evidence type="ECO:0000256" key="9">
    <source>
        <dbReference type="ARBA" id="ARBA00023235"/>
    </source>
</evidence>
<dbReference type="GO" id="GO:0016042">
    <property type="term" value="P:lipid catabolic process"/>
    <property type="evidence" value="ECO:0007669"/>
    <property type="project" value="UniProtKB-KW"/>
</dbReference>
<name>A0A9X9KDR7_9HYPH</name>
<keyword evidence="7" id="KW-0443">Lipid metabolism</keyword>
<evidence type="ECO:0000313" key="16">
    <source>
        <dbReference type="Proteomes" id="UP000298735"/>
    </source>
</evidence>
<keyword evidence="8" id="KW-0576">Peroxisome</keyword>
<feature type="domain" description="3-hydroxyacyl-CoA dehydrogenase NAD binding" evidence="14">
    <location>
        <begin position="303"/>
        <end position="478"/>
    </location>
</feature>
<feature type="domain" description="3-hydroxyacyl-CoA dehydrogenase C-terminal" evidence="13">
    <location>
        <begin position="483"/>
        <end position="574"/>
    </location>
</feature>
<sequence>MMQTIKREESMATLVGCELHEGIAIVTIDSPPVNALGQGVRSELLAMVREIDRDQDIKAAVLCCAGRTFVAGADISELGKPPLSPVLPEVLDAIETARIPWVAAIHGTALGGGLELGLACAARIADVSAKFGLPEVTLGMVPGAGGTVRLPRLIPMSDAIDMVTGGKPVTALKALSSGLVDRLCERDLLSSALAFASALSGKPKPLSLLDRPCRNVDGVDWDELRKTIKAKARGAEAPVEALHALRDNLNLPAREALKEERRRFLRLASSEQAAALRYAFFAERSTGRSLATIESAPAELQCVGVVGGGTMGAGIAIALLLSGSEVRLLERDSGAAEAARTRVKEMLDGSIARGVVSQDAANDAINRFVAETDAAALRFCGLVIEAVFEDMEAKRNVFSRLDAVMPKNAVLATNTSYLDINMLAETTADPTRVLGLHFFAPAHVMRLLEIVRGRHTGNRALATGAALAKKLRKTAVVSGVCHGFIGNRIMAAYRRECELMLLLGALPEQIDAAMRDFGFPMGIFEVQDLSGLDIAWAQRKNKASSESVPYSRIADRLCEAGRLGHKTKRGWYDYTTGPKKIDPEVAHIIEEERLKAGVTRHRFSNEEIMQRILDVMQTQGQALLDEGIAESASDIDIVMLTGFGFPRHRGGPMYLAEQLELPSSERSRS</sequence>
<evidence type="ECO:0000256" key="8">
    <source>
        <dbReference type="ARBA" id="ARBA00023140"/>
    </source>
</evidence>
<protein>
    <submittedName>
        <fullName evidence="15">3-hydroxyacyl-CoA dehydrogenase NAD-binding domain-containing protein</fullName>
    </submittedName>
</protein>
<dbReference type="InterPro" id="IPR006176">
    <property type="entry name" value="3-OHacyl-CoA_DH_NAD-bd"/>
</dbReference>
<dbReference type="CDD" id="cd06558">
    <property type="entry name" value="crotonase-like"/>
    <property type="match status" value="1"/>
</dbReference>
<dbReference type="GO" id="GO:0070403">
    <property type="term" value="F:NAD+ binding"/>
    <property type="evidence" value="ECO:0007669"/>
    <property type="project" value="InterPro"/>
</dbReference>
<keyword evidence="5" id="KW-0560">Oxidoreductase</keyword>
<dbReference type="GO" id="GO:0016853">
    <property type="term" value="F:isomerase activity"/>
    <property type="evidence" value="ECO:0007669"/>
    <property type="project" value="UniProtKB-KW"/>
</dbReference>
<keyword evidence="3" id="KW-0276">Fatty acid metabolism</keyword>
<dbReference type="FunFam" id="3.40.50.720:FF:000009">
    <property type="entry name" value="Fatty oxidation complex, alpha subunit"/>
    <property type="match status" value="1"/>
</dbReference>
<dbReference type="InterPro" id="IPR029045">
    <property type="entry name" value="ClpP/crotonase-like_dom_sf"/>
</dbReference>
<keyword evidence="10" id="KW-0456">Lyase</keyword>
<dbReference type="Pfam" id="PF00378">
    <property type="entry name" value="ECH_1"/>
    <property type="match status" value="1"/>
</dbReference>
<evidence type="ECO:0000256" key="10">
    <source>
        <dbReference type="ARBA" id="ARBA00023239"/>
    </source>
</evidence>
<evidence type="ECO:0000256" key="3">
    <source>
        <dbReference type="ARBA" id="ARBA00022832"/>
    </source>
</evidence>
<keyword evidence="11" id="KW-0511">Multifunctional enzyme</keyword>
<keyword evidence="6" id="KW-0520">NAD</keyword>
<dbReference type="PANTHER" id="PTHR23309">
    <property type="entry name" value="3-HYDROXYACYL-COA DEHYROGENASE"/>
    <property type="match status" value="1"/>
</dbReference>
<evidence type="ECO:0000256" key="11">
    <source>
        <dbReference type="ARBA" id="ARBA00023268"/>
    </source>
</evidence>
<evidence type="ECO:0000256" key="6">
    <source>
        <dbReference type="ARBA" id="ARBA00023027"/>
    </source>
</evidence>
<dbReference type="RefSeq" id="WP_264673032.1">
    <property type="nucleotide sequence ID" value="NZ_CP109969.1"/>
</dbReference>
<dbReference type="Pfam" id="PF00725">
    <property type="entry name" value="3HCDH"/>
    <property type="match status" value="1"/>
</dbReference>
<evidence type="ECO:0000256" key="4">
    <source>
        <dbReference type="ARBA" id="ARBA00022963"/>
    </source>
</evidence>
<dbReference type="Gene3D" id="3.90.226.10">
    <property type="entry name" value="2-enoyl-CoA Hydratase, Chain A, domain 1"/>
    <property type="match status" value="1"/>
</dbReference>
<evidence type="ECO:0000256" key="12">
    <source>
        <dbReference type="ARBA" id="ARBA00049556"/>
    </source>
</evidence>
<dbReference type="AlphaFoldDB" id="A0A9X9KDR7"/>
<dbReference type="Gene3D" id="3.40.50.720">
    <property type="entry name" value="NAD(P)-binding Rossmann-like Domain"/>
    <property type="match status" value="1"/>
</dbReference>
<dbReference type="GO" id="GO:0004300">
    <property type="term" value="F:enoyl-CoA hydratase activity"/>
    <property type="evidence" value="ECO:0007669"/>
    <property type="project" value="UniProtKB-ARBA"/>
</dbReference>
<evidence type="ECO:0000256" key="7">
    <source>
        <dbReference type="ARBA" id="ARBA00023098"/>
    </source>
</evidence>
<dbReference type="Proteomes" id="UP000298735">
    <property type="component" value="Chromosome Linear"/>
</dbReference>
<comment type="subcellular location">
    <subcellularLocation>
        <location evidence="1">Peroxisome</location>
    </subcellularLocation>
</comment>
<comment type="pathway">
    <text evidence="2">Lipid metabolism; fatty acid beta-oxidation.</text>
</comment>
<evidence type="ECO:0000259" key="14">
    <source>
        <dbReference type="Pfam" id="PF02737"/>
    </source>
</evidence>
<dbReference type="GO" id="GO:0006631">
    <property type="term" value="P:fatty acid metabolic process"/>
    <property type="evidence" value="ECO:0007669"/>
    <property type="project" value="UniProtKB-KW"/>
</dbReference>
<dbReference type="KEGG" id="asal:CFBP5507_17910"/>
<evidence type="ECO:0000313" key="15">
    <source>
        <dbReference type="EMBL" id="UYZ09563.1"/>
    </source>
</evidence>
<evidence type="ECO:0000256" key="5">
    <source>
        <dbReference type="ARBA" id="ARBA00023002"/>
    </source>
</evidence>
<gene>
    <name evidence="15" type="ORF">CFBP5507_17910</name>
</gene>
<dbReference type="InterPro" id="IPR008927">
    <property type="entry name" value="6-PGluconate_DH-like_C_sf"/>
</dbReference>
<dbReference type="SUPFAM" id="SSF51735">
    <property type="entry name" value="NAD(P)-binding Rossmann-fold domains"/>
    <property type="match status" value="1"/>
</dbReference>
<evidence type="ECO:0000256" key="2">
    <source>
        <dbReference type="ARBA" id="ARBA00005005"/>
    </source>
</evidence>